<evidence type="ECO:0000313" key="3">
    <source>
        <dbReference type="Proteomes" id="UP000265419"/>
    </source>
</evidence>
<organism evidence="2 3">
    <name type="scientific">Galactobacter valiniphilus</name>
    <dbReference type="NCBI Taxonomy" id="2676122"/>
    <lineage>
        <taxon>Bacteria</taxon>
        <taxon>Bacillati</taxon>
        <taxon>Actinomycetota</taxon>
        <taxon>Actinomycetes</taxon>
        <taxon>Micrococcales</taxon>
        <taxon>Micrococcaceae</taxon>
        <taxon>Galactobacter</taxon>
    </lineage>
</organism>
<dbReference type="Proteomes" id="UP000265419">
    <property type="component" value="Unassembled WGS sequence"/>
</dbReference>
<evidence type="ECO:0000313" key="2">
    <source>
        <dbReference type="EMBL" id="RII42683.1"/>
    </source>
</evidence>
<proteinExistence type="predicted"/>
<dbReference type="EMBL" id="QQXK01000009">
    <property type="protein sequence ID" value="RII42683.1"/>
    <property type="molecule type" value="Genomic_DNA"/>
</dbReference>
<keyword evidence="3" id="KW-1185">Reference proteome</keyword>
<reference evidence="2 3" key="1">
    <citation type="submission" date="2018-07" db="EMBL/GenBank/DDBJ databases">
        <title>Arthrobacter sp. nov., isolated from raw cow's milk with high bacterial count.</title>
        <authorList>
            <person name="Hahne J."/>
            <person name="Isele D."/>
            <person name="Lipski A."/>
        </authorList>
    </citation>
    <scope>NUCLEOTIDE SEQUENCE [LARGE SCALE GENOMIC DNA]</scope>
    <source>
        <strain evidence="2 3">JZ R-35</strain>
    </source>
</reference>
<accession>A0A399JAT9</accession>
<sequence>MPRSNRPRRTTSRQRSTGAPVQNRSWDLGTDGSWRHHGVSTLQEFSDGAWHVRVIPSYGALKDYVCPGCSQRIAPGVSHVVAWRADGARSNAQQEADRRHWHQRCWNHHAGRA</sequence>
<protein>
    <recommendedName>
        <fullName evidence="4">ATP/GTP-binding protein</fullName>
    </recommendedName>
</protein>
<dbReference type="RefSeq" id="WP_119424228.1">
    <property type="nucleotide sequence ID" value="NZ_JBHOFJ010000001.1"/>
</dbReference>
<dbReference type="AlphaFoldDB" id="A0A399JAT9"/>
<feature type="compositionally biased region" description="Basic residues" evidence="1">
    <location>
        <begin position="1"/>
        <end position="12"/>
    </location>
</feature>
<evidence type="ECO:0008006" key="4">
    <source>
        <dbReference type="Google" id="ProtNLM"/>
    </source>
</evidence>
<name>A0A399JAT9_9MICC</name>
<evidence type="ECO:0000256" key="1">
    <source>
        <dbReference type="SAM" id="MobiDB-lite"/>
    </source>
</evidence>
<comment type="caution">
    <text evidence="2">The sequence shown here is derived from an EMBL/GenBank/DDBJ whole genome shotgun (WGS) entry which is preliminary data.</text>
</comment>
<feature type="region of interest" description="Disordered" evidence="1">
    <location>
        <begin position="1"/>
        <end position="29"/>
    </location>
</feature>
<gene>
    <name evidence="2" type="ORF">DWB68_05930</name>
</gene>